<organism evidence="7 8">
    <name type="scientific">Motiliproteus coralliicola</name>
    <dbReference type="NCBI Taxonomy" id="2283196"/>
    <lineage>
        <taxon>Bacteria</taxon>
        <taxon>Pseudomonadati</taxon>
        <taxon>Pseudomonadota</taxon>
        <taxon>Gammaproteobacteria</taxon>
        <taxon>Oceanospirillales</taxon>
        <taxon>Oceanospirillaceae</taxon>
        <taxon>Motiliproteus</taxon>
    </lineage>
</organism>
<sequence>MFASYSKLLNGIWLLLMVLTISSGWLAESADPSLLVTLFIAATVSLKGIMVVEHFMELKYAHPYIRFSMGLFFVVMPVLMILVFLYPEQIADLTRL</sequence>
<protein>
    <submittedName>
        <fullName evidence="7">Thiosulfate reductase</fullName>
    </submittedName>
</protein>
<evidence type="ECO:0000313" key="7">
    <source>
        <dbReference type="EMBL" id="RDE19023.1"/>
    </source>
</evidence>
<keyword evidence="4 6" id="KW-1133">Transmembrane helix</keyword>
<dbReference type="Pfam" id="PF03626">
    <property type="entry name" value="COX4_pro"/>
    <property type="match status" value="1"/>
</dbReference>
<evidence type="ECO:0000256" key="5">
    <source>
        <dbReference type="ARBA" id="ARBA00023136"/>
    </source>
</evidence>
<keyword evidence="5 6" id="KW-0472">Membrane</keyword>
<dbReference type="InterPro" id="IPR005171">
    <property type="entry name" value="Cyt_c_oxidase_su4_prok"/>
</dbReference>
<dbReference type="AlphaFoldDB" id="A0A369WCI6"/>
<evidence type="ECO:0000256" key="2">
    <source>
        <dbReference type="ARBA" id="ARBA00022475"/>
    </source>
</evidence>
<comment type="subcellular location">
    <subcellularLocation>
        <location evidence="1">Cell membrane</location>
        <topology evidence="1">Multi-pass membrane protein</topology>
    </subcellularLocation>
</comment>
<evidence type="ECO:0000256" key="4">
    <source>
        <dbReference type="ARBA" id="ARBA00022989"/>
    </source>
</evidence>
<gene>
    <name evidence="7" type="ORF">DV711_15610</name>
</gene>
<dbReference type="Proteomes" id="UP000253769">
    <property type="component" value="Unassembled WGS sequence"/>
</dbReference>
<proteinExistence type="predicted"/>
<comment type="caution">
    <text evidence="7">The sequence shown here is derived from an EMBL/GenBank/DDBJ whole genome shotgun (WGS) entry which is preliminary data.</text>
</comment>
<dbReference type="GO" id="GO:0005886">
    <property type="term" value="C:plasma membrane"/>
    <property type="evidence" value="ECO:0007669"/>
    <property type="project" value="UniProtKB-SubCell"/>
</dbReference>
<keyword evidence="2" id="KW-1003">Cell membrane</keyword>
<evidence type="ECO:0000256" key="6">
    <source>
        <dbReference type="SAM" id="Phobius"/>
    </source>
</evidence>
<reference evidence="7 8" key="1">
    <citation type="submission" date="2018-07" db="EMBL/GenBank/DDBJ databases">
        <title>Motiliproteus coralliicola sp. nov., a bacterium isolated from Coral.</title>
        <authorList>
            <person name="Wang G."/>
        </authorList>
    </citation>
    <scope>NUCLEOTIDE SEQUENCE [LARGE SCALE GENOMIC DNA]</scope>
    <source>
        <strain evidence="7 8">C34</strain>
    </source>
</reference>
<name>A0A369WCI6_9GAMM</name>
<dbReference type="EMBL" id="QQOH01000004">
    <property type="protein sequence ID" value="RDE19023.1"/>
    <property type="molecule type" value="Genomic_DNA"/>
</dbReference>
<evidence type="ECO:0000256" key="3">
    <source>
        <dbReference type="ARBA" id="ARBA00022692"/>
    </source>
</evidence>
<evidence type="ECO:0000313" key="8">
    <source>
        <dbReference type="Proteomes" id="UP000253769"/>
    </source>
</evidence>
<feature type="transmembrane region" description="Helical" evidence="6">
    <location>
        <begin position="33"/>
        <end position="52"/>
    </location>
</feature>
<keyword evidence="3 6" id="KW-0812">Transmembrane</keyword>
<accession>A0A369WCI6</accession>
<evidence type="ECO:0000256" key="1">
    <source>
        <dbReference type="ARBA" id="ARBA00004651"/>
    </source>
</evidence>
<feature type="transmembrane region" description="Helical" evidence="6">
    <location>
        <begin position="64"/>
        <end position="86"/>
    </location>
</feature>
<keyword evidence="8" id="KW-1185">Reference proteome</keyword>
<dbReference type="RefSeq" id="WP_114696643.1">
    <property type="nucleotide sequence ID" value="NZ_QQOH01000004.1"/>
</dbReference>
<feature type="transmembrane region" description="Helical" evidence="6">
    <location>
        <begin position="7"/>
        <end position="27"/>
    </location>
</feature>
<dbReference type="OrthoDB" id="6227821at2"/>